<accession>A0ABQ9V8A2</accession>
<dbReference type="Proteomes" id="UP001266305">
    <property type="component" value="Unassembled WGS sequence"/>
</dbReference>
<feature type="region of interest" description="Disordered" evidence="1">
    <location>
        <begin position="1"/>
        <end position="27"/>
    </location>
</feature>
<protein>
    <submittedName>
        <fullName evidence="2">Uncharacterized protein</fullName>
    </submittedName>
</protein>
<reference evidence="2 3" key="1">
    <citation type="submission" date="2023-05" db="EMBL/GenBank/DDBJ databases">
        <title>B98-5 Cell Line De Novo Hybrid Assembly: An Optical Mapping Approach.</title>
        <authorList>
            <person name="Kananen K."/>
            <person name="Auerbach J.A."/>
            <person name="Kautto E."/>
            <person name="Blachly J.S."/>
        </authorList>
    </citation>
    <scope>NUCLEOTIDE SEQUENCE [LARGE SCALE GENOMIC DNA]</scope>
    <source>
        <strain evidence="2">B95-8</strain>
        <tissue evidence="2">Cell line</tissue>
    </source>
</reference>
<dbReference type="EMBL" id="JASSZA010000007">
    <property type="protein sequence ID" value="KAK2105300.1"/>
    <property type="molecule type" value="Genomic_DNA"/>
</dbReference>
<comment type="caution">
    <text evidence="2">The sequence shown here is derived from an EMBL/GenBank/DDBJ whole genome shotgun (WGS) entry which is preliminary data.</text>
</comment>
<evidence type="ECO:0000313" key="2">
    <source>
        <dbReference type="EMBL" id="KAK2105300.1"/>
    </source>
</evidence>
<name>A0ABQ9V8A2_SAGOE</name>
<keyword evidence="3" id="KW-1185">Reference proteome</keyword>
<evidence type="ECO:0000313" key="3">
    <source>
        <dbReference type="Proteomes" id="UP001266305"/>
    </source>
</evidence>
<evidence type="ECO:0000256" key="1">
    <source>
        <dbReference type="SAM" id="MobiDB-lite"/>
    </source>
</evidence>
<gene>
    <name evidence="2" type="ORF">P7K49_014814</name>
</gene>
<organism evidence="2 3">
    <name type="scientific">Saguinus oedipus</name>
    <name type="common">Cotton-top tamarin</name>
    <name type="synonym">Oedipomidas oedipus</name>
    <dbReference type="NCBI Taxonomy" id="9490"/>
    <lineage>
        <taxon>Eukaryota</taxon>
        <taxon>Metazoa</taxon>
        <taxon>Chordata</taxon>
        <taxon>Craniata</taxon>
        <taxon>Vertebrata</taxon>
        <taxon>Euteleostomi</taxon>
        <taxon>Mammalia</taxon>
        <taxon>Eutheria</taxon>
        <taxon>Euarchontoglires</taxon>
        <taxon>Primates</taxon>
        <taxon>Haplorrhini</taxon>
        <taxon>Platyrrhini</taxon>
        <taxon>Cebidae</taxon>
        <taxon>Callitrichinae</taxon>
        <taxon>Saguinus</taxon>
    </lineage>
</organism>
<sequence>MPHAVSSTREKSSEQTQGYSSHLTEDECAYKPKGNTLKDLKQRIRVSPCSSLKDHLGEVGEQMFQTVLHSSSVMSFVRPFHCTEVKVNKTSIYSTGLK</sequence>
<proteinExistence type="predicted"/>